<accession>A0A9X1M8M0</accession>
<dbReference type="Pfam" id="PF12787">
    <property type="entry name" value="EcsC"/>
    <property type="match status" value="1"/>
</dbReference>
<organism evidence="1 4">
    <name type="scientific">Arthrobacter zhangbolii</name>
    <dbReference type="NCBI Taxonomy" id="2886936"/>
    <lineage>
        <taxon>Bacteria</taxon>
        <taxon>Bacillati</taxon>
        <taxon>Actinomycetota</taxon>
        <taxon>Actinomycetes</taxon>
        <taxon>Micrococcales</taxon>
        <taxon>Micrococcaceae</taxon>
        <taxon>Arthrobacter</taxon>
    </lineage>
</organism>
<dbReference type="Proteomes" id="UP000829758">
    <property type="component" value="Chromosome"/>
</dbReference>
<proteinExistence type="predicted"/>
<reference evidence="1" key="1">
    <citation type="submission" date="2021-10" db="EMBL/GenBank/DDBJ databases">
        <title>Novel species in genus Arthrobacter.</title>
        <authorList>
            <person name="Liu Y."/>
        </authorList>
    </citation>
    <scope>NUCLEOTIDE SEQUENCE</scope>
    <source>
        <strain evidence="1">Zg-Y462</strain>
        <strain evidence="3">zg-Y462</strain>
    </source>
</reference>
<dbReference type="RefSeq" id="WP_227929092.1">
    <property type="nucleotide sequence ID" value="NZ_CP094984.1"/>
</dbReference>
<keyword evidence="3" id="KW-1185">Reference proteome</keyword>
<dbReference type="Proteomes" id="UP001155145">
    <property type="component" value="Unassembled WGS sequence"/>
</dbReference>
<gene>
    <name evidence="1" type="ORF">LJ755_10960</name>
    <name evidence="2" type="ORF">MUK71_03745</name>
</gene>
<dbReference type="InterPro" id="IPR024787">
    <property type="entry name" value="EcsC"/>
</dbReference>
<sequence>MTKPSNYEIHAWRRLQRVRSRPVSRVMKQASGQVADGAEGLGRRAAKYLGDRPGAKAAVSRGQELFGRGAEALRAGARKTAGSVPEAVADWGGSAVDSVNRVLARAGRAELNPRWVLEAHRKRGHEVSSLADLRRLDLAQIDAVRGRGVNLYYPIAAAVSGMGAGLVMSGGALFAAATGTAAVPAGGNVPGAEGDAAVLLKLAQRSAGHVGLFYGYDPDEPAEKLFILAVVNAGTALSASAKTAAVADVSRLTQALVRRTAWADLQAPVVDRVSAEFTKAFAMRISRQSRGKVVPAAGILVGGGFNWATLESVVDAADAAYRRRFLLEKYPQFGAEDAPGVVIDPEADEDADEAISVLAELARVGGPELT</sequence>
<evidence type="ECO:0000313" key="3">
    <source>
        <dbReference type="Proteomes" id="UP000829758"/>
    </source>
</evidence>
<dbReference type="EMBL" id="CP094984">
    <property type="protein sequence ID" value="UON92767.1"/>
    <property type="molecule type" value="Genomic_DNA"/>
</dbReference>
<evidence type="ECO:0000313" key="1">
    <source>
        <dbReference type="EMBL" id="MCC3273246.1"/>
    </source>
</evidence>
<dbReference type="EMBL" id="JAJFZT010000007">
    <property type="protein sequence ID" value="MCC3273246.1"/>
    <property type="molecule type" value="Genomic_DNA"/>
</dbReference>
<dbReference type="AlphaFoldDB" id="A0A9X1M8M0"/>
<evidence type="ECO:0000313" key="4">
    <source>
        <dbReference type="Proteomes" id="UP001155145"/>
    </source>
</evidence>
<protein>
    <submittedName>
        <fullName evidence="1">EcsC family protein</fullName>
    </submittedName>
</protein>
<evidence type="ECO:0000313" key="2">
    <source>
        <dbReference type="EMBL" id="UON92767.1"/>
    </source>
</evidence>
<name>A0A9X1M8M0_9MICC</name>